<feature type="active site" description="Amidino-cysteine intermediate" evidence="6 7">
    <location>
        <position position="401"/>
    </location>
</feature>
<evidence type="ECO:0000256" key="1">
    <source>
        <dbReference type="ARBA" id="ARBA00005213"/>
    </source>
</evidence>
<keyword evidence="4 6" id="KW-0378">Hydrolase</keyword>
<reference evidence="8 9" key="1">
    <citation type="submission" date="2017-02" db="EMBL/GenBank/DDBJ databases">
        <authorList>
            <person name="Peterson S.W."/>
        </authorList>
    </citation>
    <scope>NUCLEOTIDE SEQUENCE [LARGE SCALE GENOMIC DNA]</scope>
    <source>
        <strain evidence="8 9">M1</strain>
    </source>
</reference>
<evidence type="ECO:0000256" key="7">
    <source>
        <dbReference type="PIRSR" id="PIRSR006356-1"/>
    </source>
</evidence>
<protein>
    <recommendedName>
        <fullName evidence="6">Arginine deiminase</fullName>
        <shortName evidence="6">ADI</shortName>
        <ecNumber evidence="6">3.5.3.6</ecNumber>
    </recommendedName>
    <alternativeName>
        <fullName evidence="6">Arginine dihydrolase</fullName>
        <shortName evidence="6">AD</shortName>
    </alternativeName>
</protein>
<dbReference type="GO" id="GO:0016990">
    <property type="term" value="F:arginine deiminase activity"/>
    <property type="evidence" value="ECO:0007669"/>
    <property type="project" value="UniProtKB-UniRule"/>
</dbReference>
<evidence type="ECO:0000256" key="2">
    <source>
        <dbReference type="ARBA" id="ARBA00010206"/>
    </source>
</evidence>
<dbReference type="GO" id="GO:0019546">
    <property type="term" value="P:L-arginine deiminase pathway"/>
    <property type="evidence" value="ECO:0007669"/>
    <property type="project" value="UniProtKB-UniRule"/>
</dbReference>
<dbReference type="Gene3D" id="1.10.3930.10">
    <property type="entry name" value="Arginine deiminase"/>
    <property type="match status" value="1"/>
</dbReference>
<dbReference type="Proteomes" id="UP000190285">
    <property type="component" value="Unassembled WGS sequence"/>
</dbReference>
<dbReference type="RefSeq" id="WP_079489857.1">
    <property type="nucleotide sequence ID" value="NZ_FUZT01000002.1"/>
</dbReference>
<accession>A0A1T5JA73</accession>
<comment type="similarity">
    <text evidence="2 6">Belongs to the arginine deiminase family.</text>
</comment>
<dbReference type="Pfam" id="PF02274">
    <property type="entry name" value="ADI"/>
    <property type="match status" value="1"/>
</dbReference>
<dbReference type="HAMAP" id="MF_00242">
    <property type="entry name" value="Arg_deiminase"/>
    <property type="match status" value="1"/>
</dbReference>
<comment type="catalytic activity">
    <reaction evidence="5 6">
        <text>L-arginine + H2O = L-citrulline + NH4(+)</text>
        <dbReference type="Rhea" id="RHEA:19597"/>
        <dbReference type="ChEBI" id="CHEBI:15377"/>
        <dbReference type="ChEBI" id="CHEBI:28938"/>
        <dbReference type="ChEBI" id="CHEBI:32682"/>
        <dbReference type="ChEBI" id="CHEBI:57743"/>
        <dbReference type="EC" id="3.5.3.6"/>
    </reaction>
</comment>
<dbReference type="EMBL" id="FUZT01000002">
    <property type="protein sequence ID" value="SKC48172.1"/>
    <property type="molecule type" value="Genomic_DNA"/>
</dbReference>
<evidence type="ECO:0000256" key="6">
    <source>
        <dbReference type="HAMAP-Rule" id="MF_00242"/>
    </source>
</evidence>
<dbReference type="PANTHER" id="PTHR47271">
    <property type="entry name" value="ARGININE DEIMINASE"/>
    <property type="match status" value="1"/>
</dbReference>
<evidence type="ECO:0000313" key="9">
    <source>
        <dbReference type="Proteomes" id="UP000190285"/>
    </source>
</evidence>
<keyword evidence="9" id="KW-1185">Reference proteome</keyword>
<dbReference type="PRINTS" id="PR01466">
    <property type="entry name" value="ARGDEIMINASE"/>
</dbReference>
<dbReference type="PIRSF" id="PIRSF006356">
    <property type="entry name" value="Arg_deiminase"/>
    <property type="match status" value="1"/>
</dbReference>
<evidence type="ECO:0000313" key="8">
    <source>
        <dbReference type="EMBL" id="SKC48172.1"/>
    </source>
</evidence>
<comment type="subcellular location">
    <subcellularLocation>
        <location evidence="6">Cytoplasm</location>
    </subcellularLocation>
</comment>
<organism evidence="8 9">
    <name type="scientific">Maledivibacter halophilus</name>
    <dbReference type="NCBI Taxonomy" id="36842"/>
    <lineage>
        <taxon>Bacteria</taxon>
        <taxon>Bacillati</taxon>
        <taxon>Bacillota</taxon>
        <taxon>Clostridia</taxon>
        <taxon>Peptostreptococcales</taxon>
        <taxon>Caminicellaceae</taxon>
        <taxon>Maledivibacter</taxon>
    </lineage>
</organism>
<dbReference type="InterPro" id="IPR003876">
    <property type="entry name" value="Arg_deiminase"/>
</dbReference>
<dbReference type="OrthoDB" id="9807502at2"/>
<keyword evidence="3 6" id="KW-0056">Arginine metabolism</keyword>
<dbReference type="UniPathway" id="UPA00254">
    <property type="reaction ID" value="UER00364"/>
</dbReference>
<dbReference type="PANTHER" id="PTHR47271:SF2">
    <property type="entry name" value="ARGININE DEIMINASE"/>
    <property type="match status" value="1"/>
</dbReference>
<dbReference type="GO" id="GO:0005737">
    <property type="term" value="C:cytoplasm"/>
    <property type="evidence" value="ECO:0007669"/>
    <property type="project" value="UniProtKB-SubCell"/>
</dbReference>
<dbReference type="STRING" id="36842.SAMN02194393_01027"/>
<comment type="pathway">
    <text evidence="1 6">Amino-acid degradation; L-arginine degradation via ADI pathway; carbamoyl phosphate from L-arginine: step 1/2.</text>
</comment>
<sequence>MGNNQALQVYSEIGSLKKVLLHRPGREIENLTPDLMDRLLFDDIPYLEIAKQEHDAFADIFRNNGADVFYLEELTAQAITDDVIKNKFIDEFIEEAKPMSRKKRELVKEYLLSFSSNKKMVSKMMEGIRKNEIKNFEKTSLSDMIESEYPFIVDPMPNLYFTRDPFATIGSGISLNHMKTITRNRETLFSKYIFKYHNMFKNEEIPFWFKRDENASIEGGDQLVLSDKVVAIGISERTQAAAIEKLTKRIFEKNESFEVVLAFDIPKKRAFMHLDTVFTMVDYDKFTIHPEIEGPLTVYSIRKGENEEELIIDKETKELSEILSKYLEIDRVTLIRCGAGNMIDAGREQWNDGSNTLAIAPGEVIVYSRNHVTNKLLEEHGIKLHIMPSSELSRGRGGPRCMSMPLFREKI</sequence>
<evidence type="ECO:0000256" key="3">
    <source>
        <dbReference type="ARBA" id="ARBA00022503"/>
    </source>
</evidence>
<dbReference type="EC" id="3.5.3.6" evidence="6"/>
<evidence type="ECO:0000256" key="5">
    <source>
        <dbReference type="ARBA" id="ARBA00049429"/>
    </source>
</evidence>
<dbReference type="SUPFAM" id="SSF55909">
    <property type="entry name" value="Pentein"/>
    <property type="match status" value="1"/>
</dbReference>
<dbReference type="NCBIfam" id="NF002381">
    <property type="entry name" value="PRK01388.1"/>
    <property type="match status" value="1"/>
</dbReference>
<dbReference type="Gene3D" id="3.75.10.10">
    <property type="entry name" value="L-arginine/glycine Amidinotransferase, Chain A"/>
    <property type="match status" value="1"/>
</dbReference>
<dbReference type="NCBIfam" id="TIGR01078">
    <property type="entry name" value="arcA"/>
    <property type="match status" value="1"/>
</dbReference>
<name>A0A1T5JA73_9FIRM</name>
<evidence type="ECO:0000256" key="4">
    <source>
        <dbReference type="ARBA" id="ARBA00022801"/>
    </source>
</evidence>
<keyword evidence="6" id="KW-0963">Cytoplasm</keyword>
<gene>
    <name evidence="6" type="primary">arcA</name>
    <name evidence="8" type="ORF">SAMN02194393_01027</name>
</gene>
<dbReference type="AlphaFoldDB" id="A0A1T5JA73"/>
<proteinExistence type="inferred from homology"/>